<dbReference type="InterPro" id="IPR046887">
    <property type="entry name" value="RsmE_PUA-like"/>
</dbReference>
<evidence type="ECO:0000256" key="3">
    <source>
        <dbReference type="ARBA" id="ARBA00012328"/>
    </source>
</evidence>
<keyword evidence="7" id="KW-0808">Transferase</keyword>
<evidence type="ECO:0000256" key="9">
    <source>
        <dbReference type="ARBA" id="ARBA00025699"/>
    </source>
</evidence>
<evidence type="ECO:0000256" key="8">
    <source>
        <dbReference type="ARBA" id="ARBA00022691"/>
    </source>
</evidence>
<comment type="similarity">
    <text evidence="2">Belongs to the RNA methyltransferase RsmE family.</text>
</comment>
<dbReference type="CDD" id="cd18084">
    <property type="entry name" value="RsmE-like"/>
    <property type="match status" value="1"/>
</dbReference>
<dbReference type="InterPro" id="IPR046886">
    <property type="entry name" value="RsmE_MTase_dom"/>
</dbReference>
<dbReference type="Pfam" id="PF04452">
    <property type="entry name" value="Methyltrans_RNA"/>
    <property type="match status" value="1"/>
</dbReference>
<dbReference type="NCBIfam" id="TIGR00046">
    <property type="entry name" value="RsmE family RNA methyltransferase"/>
    <property type="match status" value="1"/>
</dbReference>
<organism evidence="13">
    <name type="scientific">freshwater metagenome</name>
    <dbReference type="NCBI Taxonomy" id="449393"/>
    <lineage>
        <taxon>unclassified sequences</taxon>
        <taxon>metagenomes</taxon>
        <taxon>ecological metagenomes</taxon>
    </lineage>
</organism>
<name>A0A6J6LMI3_9ZZZZ</name>
<dbReference type="PIRSF" id="PIRSF015601">
    <property type="entry name" value="MTase_slr0722"/>
    <property type="match status" value="1"/>
</dbReference>
<evidence type="ECO:0000256" key="4">
    <source>
        <dbReference type="ARBA" id="ARBA00022490"/>
    </source>
</evidence>
<evidence type="ECO:0000256" key="5">
    <source>
        <dbReference type="ARBA" id="ARBA00022552"/>
    </source>
</evidence>
<gene>
    <name evidence="13" type="ORF">UFOPK2169_01459</name>
</gene>
<evidence type="ECO:0000313" key="13">
    <source>
        <dbReference type="EMBL" id="CAB4661734.1"/>
    </source>
</evidence>
<sequence>MIEDLRRSSAHVFVEDLSAPVLSEDDFHHLDRVMRLRRGEIVTCSDGVGNWITAAWDAGVHRVGEIHSSPPRERVLTVAIAPVKGDRTEWVVEKLVELGIDRIVVLAPTNHSVVKWSQEKTAQVLERYRRIGRAAAMQSRQLFLPHIDGPVALDALVGGVADEVVAYAEPGGDCVISEVTTLVLGPEGGFSAAEVGEAPALVDLGGSILRADTAAIVGATLMVAHHRR</sequence>
<evidence type="ECO:0000256" key="6">
    <source>
        <dbReference type="ARBA" id="ARBA00022603"/>
    </source>
</evidence>
<proteinExistence type="inferred from homology"/>
<dbReference type="EC" id="2.1.1.193" evidence="3"/>
<dbReference type="InterPro" id="IPR006700">
    <property type="entry name" value="RsmE"/>
</dbReference>
<dbReference type="GO" id="GO:0070042">
    <property type="term" value="F:rRNA (uridine-N3-)-methyltransferase activity"/>
    <property type="evidence" value="ECO:0007669"/>
    <property type="project" value="TreeGrafter"/>
</dbReference>
<evidence type="ECO:0000259" key="11">
    <source>
        <dbReference type="Pfam" id="PF04452"/>
    </source>
</evidence>
<dbReference type="InterPro" id="IPR015947">
    <property type="entry name" value="PUA-like_sf"/>
</dbReference>
<comment type="catalytic activity">
    <reaction evidence="10">
        <text>uridine(1498) in 16S rRNA + S-adenosyl-L-methionine = N(3)-methyluridine(1498) in 16S rRNA + S-adenosyl-L-homocysteine + H(+)</text>
        <dbReference type="Rhea" id="RHEA:42920"/>
        <dbReference type="Rhea" id="RHEA-COMP:10283"/>
        <dbReference type="Rhea" id="RHEA-COMP:10284"/>
        <dbReference type="ChEBI" id="CHEBI:15378"/>
        <dbReference type="ChEBI" id="CHEBI:57856"/>
        <dbReference type="ChEBI" id="CHEBI:59789"/>
        <dbReference type="ChEBI" id="CHEBI:65315"/>
        <dbReference type="ChEBI" id="CHEBI:74502"/>
        <dbReference type="EC" id="2.1.1.193"/>
    </reaction>
</comment>
<dbReference type="SUPFAM" id="SSF75217">
    <property type="entry name" value="alpha/beta knot"/>
    <property type="match status" value="1"/>
</dbReference>
<keyword evidence="6" id="KW-0489">Methyltransferase</keyword>
<dbReference type="SUPFAM" id="SSF88697">
    <property type="entry name" value="PUA domain-like"/>
    <property type="match status" value="1"/>
</dbReference>
<dbReference type="GO" id="GO:0005737">
    <property type="term" value="C:cytoplasm"/>
    <property type="evidence" value="ECO:0007669"/>
    <property type="project" value="UniProtKB-SubCell"/>
</dbReference>
<comment type="subcellular location">
    <subcellularLocation>
        <location evidence="1">Cytoplasm</location>
    </subcellularLocation>
</comment>
<protein>
    <recommendedName>
        <fullName evidence="3">16S rRNA (uracil(1498)-N(3))-methyltransferase</fullName>
        <ecNumber evidence="3">2.1.1.193</ecNumber>
    </recommendedName>
</protein>
<evidence type="ECO:0000259" key="12">
    <source>
        <dbReference type="Pfam" id="PF20260"/>
    </source>
</evidence>
<dbReference type="GO" id="GO:0070475">
    <property type="term" value="P:rRNA base methylation"/>
    <property type="evidence" value="ECO:0007669"/>
    <property type="project" value="TreeGrafter"/>
</dbReference>
<reference evidence="13" key="1">
    <citation type="submission" date="2020-05" db="EMBL/GenBank/DDBJ databases">
        <authorList>
            <person name="Chiriac C."/>
            <person name="Salcher M."/>
            <person name="Ghai R."/>
            <person name="Kavagutti S V."/>
        </authorList>
    </citation>
    <scope>NUCLEOTIDE SEQUENCE</scope>
</reference>
<evidence type="ECO:0000256" key="10">
    <source>
        <dbReference type="ARBA" id="ARBA00047944"/>
    </source>
</evidence>
<comment type="function">
    <text evidence="9">Specifically methylates the N3 position of the uracil ring of uridine 1498 (m3U1498) in 16S rRNA. Acts on the fully assembled 30S ribosomal subunit.</text>
</comment>
<accession>A0A6J6LMI3</accession>
<dbReference type="Pfam" id="PF20260">
    <property type="entry name" value="PUA_4"/>
    <property type="match status" value="1"/>
</dbReference>
<evidence type="ECO:0000256" key="2">
    <source>
        <dbReference type="ARBA" id="ARBA00005528"/>
    </source>
</evidence>
<dbReference type="Gene3D" id="3.40.1280.10">
    <property type="match status" value="1"/>
</dbReference>
<keyword evidence="8" id="KW-0949">S-adenosyl-L-methionine</keyword>
<dbReference type="PANTHER" id="PTHR30027">
    <property type="entry name" value="RIBOSOMAL RNA SMALL SUBUNIT METHYLTRANSFERASE E"/>
    <property type="match status" value="1"/>
</dbReference>
<evidence type="ECO:0000256" key="7">
    <source>
        <dbReference type="ARBA" id="ARBA00022679"/>
    </source>
</evidence>
<dbReference type="InterPro" id="IPR029026">
    <property type="entry name" value="tRNA_m1G_MTases_N"/>
</dbReference>
<dbReference type="AlphaFoldDB" id="A0A6J6LMI3"/>
<feature type="domain" description="Ribosomal RNA small subunit methyltransferase E PUA-like" evidence="12">
    <location>
        <begin position="22"/>
        <end position="54"/>
    </location>
</feature>
<evidence type="ECO:0000256" key="1">
    <source>
        <dbReference type="ARBA" id="ARBA00004496"/>
    </source>
</evidence>
<feature type="domain" description="Ribosomal RNA small subunit methyltransferase E methyltransferase" evidence="11">
    <location>
        <begin position="75"/>
        <end position="221"/>
    </location>
</feature>
<dbReference type="PANTHER" id="PTHR30027:SF3">
    <property type="entry name" value="16S RRNA (URACIL(1498)-N(3))-METHYLTRANSFERASE"/>
    <property type="match status" value="1"/>
</dbReference>
<dbReference type="InterPro" id="IPR029028">
    <property type="entry name" value="Alpha/beta_knot_MTases"/>
</dbReference>
<keyword evidence="5" id="KW-0698">rRNA processing</keyword>
<dbReference type="EMBL" id="CAEZWE010000074">
    <property type="protein sequence ID" value="CAB4661734.1"/>
    <property type="molecule type" value="Genomic_DNA"/>
</dbReference>
<keyword evidence="4" id="KW-0963">Cytoplasm</keyword>